<evidence type="ECO:0000256" key="3">
    <source>
        <dbReference type="ARBA" id="ARBA00022723"/>
    </source>
</evidence>
<keyword evidence="4 8" id="KW-0999">Mitochondrion inner membrane</keyword>
<keyword evidence="12" id="KW-1185">Reference proteome</keyword>
<evidence type="ECO:0000313" key="11">
    <source>
        <dbReference type="EMBL" id="KAK5779362.1"/>
    </source>
</evidence>
<feature type="disulfide bond" description="Redox-active" evidence="10">
    <location>
        <begin position="152"/>
        <end position="156"/>
    </location>
</feature>
<proteinExistence type="inferred from homology"/>
<evidence type="ECO:0000256" key="4">
    <source>
        <dbReference type="ARBA" id="ARBA00022792"/>
    </source>
</evidence>
<comment type="subcellular location">
    <subcellularLocation>
        <location evidence="1 8">Mitochondrion inner membrane</location>
    </subcellularLocation>
</comment>
<keyword evidence="3 9" id="KW-0479">Metal-binding</keyword>
<evidence type="ECO:0000256" key="1">
    <source>
        <dbReference type="ARBA" id="ARBA00004273"/>
    </source>
</evidence>
<feature type="binding site" evidence="9">
    <location>
        <position position="152"/>
    </location>
    <ligand>
        <name>Cu cation</name>
        <dbReference type="ChEBI" id="CHEBI:23378"/>
    </ligand>
</feature>
<keyword evidence="5 9" id="KW-0186">Copper</keyword>
<evidence type="ECO:0000256" key="2">
    <source>
        <dbReference type="ARBA" id="ARBA00010996"/>
    </source>
</evidence>
<evidence type="ECO:0000313" key="12">
    <source>
        <dbReference type="Proteomes" id="UP001306508"/>
    </source>
</evidence>
<evidence type="ECO:0000256" key="6">
    <source>
        <dbReference type="ARBA" id="ARBA00023128"/>
    </source>
</evidence>
<organism evidence="11 12">
    <name type="scientific">Arxiozyma heterogenica</name>
    <dbReference type="NCBI Taxonomy" id="278026"/>
    <lineage>
        <taxon>Eukaryota</taxon>
        <taxon>Fungi</taxon>
        <taxon>Dikarya</taxon>
        <taxon>Ascomycota</taxon>
        <taxon>Saccharomycotina</taxon>
        <taxon>Saccharomycetes</taxon>
        <taxon>Saccharomycetales</taxon>
        <taxon>Saccharomycetaceae</taxon>
        <taxon>Arxiozyma</taxon>
    </lineage>
</organism>
<feature type="binding site" evidence="9">
    <location>
        <position position="242"/>
    </location>
    <ligand>
        <name>Cu cation</name>
        <dbReference type="ChEBI" id="CHEBI:23378"/>
    </ligand>
</feature>
<accession>A0AAN7WPV3</accession>
<dbReference type="Proteomes" id="UP001306508">
    <property type="component" value="Unassembled WGS sequence"/>
</dbReference>
<dbReference type="InterPro" id="IPR017276">
    <property type="entry name" value="Synth_of_cyt-c-oxidase_Sco1/2"/>
</dbReference>
<dbReference type="FunFam" id="3.40.30.10:FF:000013">
    <property type="entry name" value="Blast:Protein SCO1 homolog, mitochondrial"/>
    <property type="match status" value="1"/>
</dbReference>
<dbReference type="EMBL" id="JAWIZZ010000047">
    <property type="protein sequence ID" value="KAK5779362.1"/>
    <property type="molecule type" value="Genomic_DNA"/>
</dbReference>
<dbReference type="SUPFAM" id="SSF52833">
    <property type="entry name" value="Thioredoxin-like"/>
    <property type="match status" value="1"/>
</dbReference>
<keyword evidence="10" id="KW-1015">Disulfide bond</keyword>
<dbReference type="PANTHER" id="PTHR12151:SF5">
    <property type="entry name" value="AT19154P"/>
    <property type="match status" value="1"/>
</dbReference>
<dbReference type="InterPro" id="IPR036249">
    <property type="entry name" value="Thioredoxin-like_sf"/>
</dbReference>
<keyword evidence="6 8" id="KW-0496">Mitochondrion</keyword>
<comment type="similarity">
    <text evidence="2 8">Belongs to the SCO1/2 family.</text>
</comment>
<feature type="binding site" evidence="9">
    <location>
        <position position="156"/>
    </location>
    <ligand>
        <name>Cu cation</name>
        <dbReference type="ChEBI" id="CHEBI:23378"/>
    </ligand>
</feature>
<dbReference type="GO" id="GO:0034599">
    <property type="term" value="P:cellular response to oxidative stress"/>
    <property type="evidence" value="ECO:0007669"/>
    <property type="project" value="UniProtKB-ARBA"/>
</dbReference>
<dbReference type="PIRSF" id="PIRSF037736">
    <property type="entry name" value="SCO1"/>
    <property type="match status" value="1"/>
</dbReference>
<gene>
    <name evidence="11" type="ORF">RI543_003253</name>
</gene>
<evidence type="ECO:0000256" key="8">
    <source>
        <dbReference type="PIRNR" id="PIRNR037736"/>
    </source>
</evidence>
<dbReference type="Gene3D" id="3.40.30.10">
    <property type="entry name" value="Glutaredoxin"/>
    <property type="match status" value="1"/>
</dbReference>
<sequence>MFSNGSSFAVRLAKRHLLVRDQYYQILKKQIFPTAQRNFGIFSQINQLSRVPLTGKGSKYEASKTVKSGSTIEFSAGKSVILFLVAGGITYYIFEREKKKIDLKRHEEETKGYGKPRIGGEPFELIDHNGNIFTEKDLLGKFSLIYFGFSHCPDICPDELDKLGVWLDDLEANNIHVQPIFITCDPARDSPEVLKEYLTDFHDGIIGLTGTYEDVKKVCKQYRVYFSTPPNVQPGQDYLVDHSIFFYLMDPQGQFVDALGLNLDEKSGAGKIKYHIQHYNSKH</sequence>
<dbReference type="GO" id="GO:0016531">
    <property type="term" value="F:copper chaperone activity"/>
    <property type="evidence" value="ECO:0007669"/>
    <property type="project" value="InterPro"/>
</dbReference>
<dbReference type="AlphaFoldDB" id="A0AAN7WPV3"/>
<dbReference type="GO" id="GO:0005507">
    <property type="term" value="F:copper ion binding"/>
    <property type="evidence" value="ECO:0007669"/>
    <property type="project" value="InterPro"/>
</dbReference>
<dbReference type="GO" id="GO:0005743">
    <property type="term" value="C:mitochondrial inner membrane"/>
    <property type="evidence" value="ECO:0007669"/>
    <property type="project" value="UniProtKB-SubCell"/>
</dbReference>
<evidence type="ECO:0000256" key="9">
    <source>
        <dbReference type="PIRSR" id="PIRSR037736-1"/>
    </source>
</evidence>
<dbReference type="CDD" id="cd02968">
    <property type="entry name" value="SCO"/>
    <property type="match status" value="1"/>
</dbReference>
<dbReference type="GO" id="GO:0006878">
    <property type="term" value="P:intracellular copper ion homeostasis"/>
    <property type="evidence" value="ECO:0007669"/>
    <property type="project" value="UniProtKB-UniRule"/>
</dbReference>
<dbReference type="PANTHER" id="PTHR12151">
    <property type="entry name" value="ELECTRON TRANSPORT PROTIN SCO1/SENC FAMILY MEMBER"/>
    <property type="match status" value="1"/>
</dbReference>
<dbReference type="GO" id="GO:0045454">
    <property type="term" value="P:cell redox homeostasis"/>
    <property type="evidence" value="ECO:0007669"/>
    <property type="project" value="UniProtKB-ARBA"/>
</dbReference>
<dbReference type="Pfam" id="PF02630">
    <property type="entry name" value="SCO1-SenC"/>
    <property type="match status" value="1"/>
</dbReference>
<evidence type="ECO:0000256" key="5">
    <source>
        <dbReference type="ARBA" id="ARBA00023008"/>
    </source>
</evidence>
<keyword evidence="7" id="KW-0472">Membrane</keyword>
<comment type="caution">
    <text evidence="11">The sequence shown here is derived from an EMBL/GenBank/DDBJ whole genome shotgun (WGS) entry which is preliminary data.</text>
</comment>
<dbReference type="InterPro" id="IPR003782">
    <property type="entry name" value="SCO1/SenC"/>
</dbReference>
<protein>
    <submittedName>
        <fullName evidence="11">Uncharacterized protein</fullName>
    </submittedName>
</protein>
<evidence type="ECO:0000256" key="7">
    <source>
        <dbReference type="ARBA" id="ARBA00023136"/>
    </source>
</evidence>
<evidence type="ECO:0000256" key="10">
    <source>
        <dbReference type="PIRSR" id="PIRSR603782-2"/>
    </source>
</evidence>
<name>A0AAN7WPV3_9SACH</name>
<reference evidence="12" key="1">
    <citation type="submission" date="2023-07" db="EMBL/GenBank/DDBJ databases">
        <title>A draft genome of Kazachstania heterogenica Y-27499.</title>
        <authorList>
            <person name="Donic C."/>
            <person name="Kralova J.S."/>
            <person name="Fidel L."/>
            <person name="Ben-Dor S."/>
            <person name="Jung S."/>
        </authorList>
    </citation>
    <scope>NUCLEOTIDE SEQUENCE [LARGE SCALE GENOMIC DNA]</scope>
    <source>
        <strain evidence="12">Y27499</strain>
    </source>
</reference>
<dbReference type="GO" id="GO:0033617">
    <property type="term" value="P:mitochondrial respiratory chain complex IV assembly"/>
    <property type="evidence" value="ECO:0007669"/>
    <property type="project" value="TreeGrafter"/>
</dbReference>